<sequence>LQGIDKPLNTGRGCLQLLYNIYVAPTDYTALYNMRQYSYQGRTDHSGTARGPGVIRGLHGMPLVPFIGFFWCGRGHRGPMIPYCPGAP</sequence>
<evidence type="ECO:0000313" key="1">
    <source>
        <dbReference type="EMBL" id="CAI9555768.1"/>
    </source>
</evidence>
<evidence type="ECO:0000313" key="2">
    <source>
        <dbReference type="Proteomes" id="UP001162483"/>
    </source>
</evidence>
<gene>
    <name evidence="1" type="ORF">SPARVUS_LOCUS4422907</name>
</gene>
<dbReference type="Proteomes" id="UP001162483">
    <property type="component" value="Unassembled WGS sequence"/>
</dbReference>
<proteinExistence type="predicted"/>
<accession>A0ABN9C7Z4</accession>
<dbReference type="EMBL" id="CATNWA010008278">
    <property type="protein sequence ID" value="CAI9555768.1"/>
    <property type="molecule type" value="Genomic_DNA"/>
</dbReference>
<comment type="caution">
    <text evidence="1">The sequence shown here is derived from an EMBL/GenBank/DDBJ whole genome shotgun (WGS) entry which is preliminary data.</text>
</comment>
<reference evidence="1" key="1">
    <citation type="submission" date="2023-05" db="EMBL/GenBank/DDBJ databases">
        <authorList>
            <person name="Stuckert A."/>
        </authorList>
    </citation>
    <scope>NUCLEOTIDE SEQUENCE</scope>
</reference>
<organism evidence="1 2">
    <name type="scientific">Staurois parvus</name>
    <dbReference type="NCBI Taxonomy" id="386267"/>
    <lineage>
        <taxon>Eukaryota</taxon>
        <taxon>Metazoa</taxon>
        <taxon>Chordata</taxon>
        <taxon>Craniata</taxon>
        <taxon>Vertebrata</taxon>
        <taxon>Euteleostomi</taxon>
        <taxon>Amphibia</taxon>
        <taxon>Batrachia</taxon>
        <taxon>Anura</taxon>
        <taxon>Neobatrachia</taxon>
        <taxon>Ranoidea</taxon>
        <taxon>Ranidae</taxon>
        <taxon>Staurois</taxon>
    </lineage>
</organism>
<feature type="non-terminal residue" evidence="1">
    <location>
        <position position="1"/>
    </location>
</feature>
<protein>
    <submittedName>
        <fullName evidence="1">Uncharacterized protein</fullName>
    </submittedName>
</protein>
<name>A0ABN9C7Z4_9NEOB</name>
<keyword evidence="2" id="KW-1185">Reference proteome</keyword>